<dbReference type="InterPro" id="IPR007659">
    <property type="entry name" value="Keratin_matx"/>
</dbReference>
<protein>
    <recommendedName>
        <fullName evidence="5">Keratin-associated protein 29-1</fullName>
    </recommendedName>
</protein>
<accession>A0A8D0W2C9</accession>
<sequence length="284" mass="29570">MVRICIPGGRAGCFGWDGSFRDAICLPSSCRSRTWQLVTCQENCQPCSSAPSGCEPTPCQPPCLPATSCVGFSPCPVSSCLESTSGAAKGSEASLSQQSSCQEPVYLSGSCQAACGQLVCCDIRSYEPSCSEGTSCPEASCPPTICAASPCQPTCCQPGSCQPISGEDQPSISMYYQPICYIFKPCQSVPCLSIPCQLSTCVFSSCNPTCWASSPCQTLHRQPAPSISFICQPVANCQPPCSVKNPYKPASCGTVLSGQPTCGEPTSCHQSGCKSPSCQPVCCV</sequence>
<evidence type="ECO:0000256" key="2">
    <source>
        <dbReference type="ARBA" id="ARBA00022744"/>
    </source>
</evidence>
<evidence type="ECO:0000313" key="4">
    <source>
        <dbReference type="Proteomes" id="UP000694570"/>
    </source>
</evidence>
<dbReference type="GO" id="GO:0045095">
    <property type="term" value="C:keratin filament"/>
    <property type="evidence" value="ECO:0007669"/>
    <property type="project" value="InterPro"/>
</dbReference>
<organism evidence="3 4">
    <name type="scientific">Sus scrofa</name>
    <name type="common">Pig</name>
    <dbReference type="NCBI Taxonomy" id="9823"/>
    <lineage>
        <taxon>Eukaryota</taxon>
        <taxon>Metazoa</taxon>
        <taxon>Chordata</taxon>
        <taxon>Craniata</taxon>
        <taxon>Vertebrata</taxon>
        <taxon>Euteleostomi</taxon>
        <taxon>Mammalia</taxon>
        <taxon>Eutheria</taxon>
        <taxon>Laurasiatheria</taxon>
        <taxon>Artiodactyla</taxon>
        <taxon>Suina</taxon>
        <taxon>Suidae</taxon>
        <taxon>Sus</taxon>
    </lineage>
</organism>
<keyword evidence="1" id="KW-0677">Repeat</keyword>
<keyword evidence="2" id="KW-0416">Keratin</keyword>
<dbReference type="Ensembl" id="ENSSSCT00030033593.1">
    <property type="protein sequence ID" value="ENSSSCP00030015155.1"/>
    <property type="gene ID" value="ENSSSCG00030024174.1"/>
</dbReference>
<evidence type="ECO:0008006" key="5">
    <source>
        <dbReference type="Google" id="ProtNLM"/>
    </source>
</evidence>
<dbReference type="Proteomes" id="UP000694570">
    <property type="component" value="Unplaced"/>
</dbReference>
<name>A0A8D0W2C9_PIG</name>
<dbReference type="InterPro" id="IPR002494">
    <property type="entry name" value="KAP"/>
</dbReference>
<dbReference type="GO" id="GO:0005198">
    <property type="term" value="F:structural molecule activity"/>
    <property type="evidence" value="ECO:0007669"/>
    <property type="project" value="InterPro"/>
</dbReference>
<evidence type="ECO:0000313" key="3">
    <source>
        <dbReference type="Ensembl" id="ENSSSCP00030015155.1"/>
    </source>
</evidence>
<dbReference type="PANTHER" id="PTHR23260:SF7">
    <property type="entry name" value="KERATIN-ASSOCIATED PROTEIN 26-1"/>
    <property type="match status" value="1"/>
</dbReference>
<dbReference type="Pfam" id="PF13885">
    <property type="entry name" value="Keratin_B2_2"/>
    <property type="match status" value="1"/>
</dbReference>
<dbReference type="GO" id="GO:0005829">
    <property type="term" value="C:cytosol"/>
    <property type="evidence" value="ECO:0007669"/>
    <property type="project" value="UniProtKB-ARBA"/>
</dbReference>
<proteinExistence type="predicted"/>
<reference evidence="3" key="1">
    <citation type="submission" date="2025-08" db="UniProtKB">
        <authorList>
            <consortium name="Ensembl"/>
        </authorList>
    </citation>
    <scope>IDENTIFICATION</scope>
</reference>
<dbReference type="PANTHER" id="PTHR23260">
    <property type="entry name" value="KERATIN ASSOCIATED PROTEIN 3-3-RELATED"/>
    <property type="match status" value="1"/>
</dbReference>
<evidence type="ECO:0000256" key="1">
    <source>
        <dbReference type="ARBA" id="ARBA00022737"/>
    </source>
</evidence>
<dbReference type="AlphaFoldDB" id="A0A8D0W2C9"/>